<dbReference type="AlphaFoldDB" id="Q07RX7"/>
<dbReference type="InterPro" id="IPR017495">
    <property type="entry name" value="PuhC"/>
</dbReference>
<keyword evidence="1" id="KW-0812">Transmembrane</keyword>
<dbReference type="KEGG" id="rpe:RPE_1355"/>
<dbReference type="NCBIfam" id="TIGR03054">
    <property type="entry name" value="photo_alph_chp1"/>
    <property type="match status" value="1"/>
</dbReference>
<name>Q07RX7_RHOP5</name>
<proteinExistence type="predicted"/>
<sequence>MKEAAHDHEIYIPKGALIGAGLLVVFALIAVTASRLTGVGQVKMTPPPIVESVDLNFEDGQDGSVLVYRAGDRQLVESLPPGSSGFVRVVMRGMARERKLAGVGQQPPFRLARHENGQITLTDTNNDKMIDLNAFGASNVAAFARLMKKNTEGSK</sequence>
<evidence type="ECO:0000313" key="2">
    <source>
        <dbReference type="EMBL" id="ABJ05307.1"/>
    </source>
</evidence>
<dbReference type="EMBL" id="CP000463">
    <property type="protein sequence ID" value="ABJ05307.1"/>
    <property type="molecule type" value="Genomic_DNA"/>
</dbReference>
<feature type="transmembrane region" description="Helical" evidence="1">
    <location>
        <begin position="15"/>
        <end position="34"/>
    </location>
</feature>
<dbReference type="OrthoDB" id="7848123at2"/>
<keyword evidence="1" id="KW-0472">Membrane</keyword>
<dbReference type="HOGENOM" id="CLU_125821_0_0_5"/>
<reference evidence="2" key="1">
    <citation type="submission" date="2006-09" db="EMBL/GenBank/DDBJ databases">
        <title>Complete sequence of Rhodopseudomonas palustris BisA53.</title>
        <authorList>
            <consortium name="US DOE Joint Genome Institute"/>
            <person name="Copeland A."/>
            <person name="Lucas S."/>
            <person name="Lapidus A."/>
            <person name="Barry K."/>
            <person name="Detter J.C."/>
            <person name="Glavina del Rio T."/>
            <person name="Hammon N."/>
            <person name="Israni S."/>
            <person name="Dalin E."/>
            <person name="Tice H."/>
            <person name="Pitluck S."/>
            <person name="Chain P."/>
            <person name="Malfatti S."/>
            <person name="Shin M."/>
            <person name="Vergez L."/>
            <person name="Schmutz J."/>
            <person name="Larimer F."/>
            <person name="Land M."/>
            <person name="Hauser L."/>
            <person name="Pelletier D.A."/>
            <person name="Kyrpides N."/>
            <person name="Kim E."/>
            <person name="Harwood C.S."/>
            <person name="Oda Y."/>
            <person name="Richardson P."/>
        </authorList>
    </citation>
    <scope>NUCLEOTIDE SEQUENCE [LARGE SCALE GENOMIC DNA]</scope>
    <source>
        <strain evidence="2">BisA53</strain>
    </source>
</reference>
<keyword evidence="1" id="KW-1133">Transmembrane helix</keyword>
<accession>Q07RX7</accession>
<dbReference type="eggNOG" id="ENOG5032YH7">
    <property type="taxonomic scope" value="Bacteria"/>
</dbReference>
<protein>
    <submittedName>
        <fullName evidence="2">Putative photosynthetic complex assembly protein</fullName>
    </submittedName>
</protein>
<evidence type="ECO:0000256" key="1">
    <source>
        <dbReference type="SAM" id="Phobius"/>
    </source>
</evidence>
<gene>
    <name evidence="2" type="ordered locus">RPE_1355</name>
</gene>
<organism evidence="2">
    <name type="scientific">Rhodopseudomonas palustris (strain BisA53)</name>
    <dbReference type="NCBI Taxonomy" id="316055"/>
    <lineage>
        <taxon>Bacteria</taxon>
        <taxon>Pseudomonadati</taxon>
        <taxon>Pseudomonadota</taxon>
        <taxon>Alphaproteobacteria</taxon>
        <taxon>Hyphomicrobiales</taxon>
        <taxon>Nitrobacteraceae</taxon>
        <taxon>Rhodopseudomonas</taxon>
    </lineage>
</organism>
<dbReference type="STRING" id="316055.RPE_1355"/>